<sequence>MLEIYCQGGPQLDGGWHQGVERGVQTFYRPSPRPTAHGFLGVVELERPLASLWCTIRDHSKTHLYHDSVRSAWTRPLDDDTQLVYLLTDPGRCLLKQPRDFCCLSTESKQEDTWVLAMQSVFEESLPRPSVDAVRGEMLPSAWILQPSQRNGRELVTVIYLLQVDLGTPALPQRHLSTVARKQSAVIADLDSFFSL</sequence>
<evidence type="ECO:0000313" key="3">
    <source>
        <dbReference type="RefSeq" id="XP_030643285.1"/>
    </source>
</evidence>
<dbReference type="InterPro" id="IPR002913">
    <property type="entry name" value="START_lipid-bd_dom"/>
</dbReference>
<keyword evidence="2" id="KW-1185">Reference proteome</keyword>
<dbReference type="GO" id="GO:0008289">
    <property type="term" value="F:lipid binding"/>
    <property type="evidence" value="ECO:0007669"/>
    <property type="project" value="InterPro"/>
</dbReference>
<dbReference type="Gene3D" id="3.30.530.20">
    <property type="match status" value="1"/>
</dbReference>
<dbReference type="GeneID" id="115823376"/>
<dbReference type="AlphaFoldDB" id="A0A6J2WCV1"/>
<proteinExistence type="predicted"/>
<organism evidence="2 3">
    <name type="scientific">Chanos chanos</name>
    <name type="common">Milkfish</name>
    <name type="synonym">Mugil chanos</name>
    <dbReference type="NCBI Taxonomy" id="29144"/>
    <lineage>
        <taxon>Eukaryota</taxon>
        <taxon>Metazoa</taxon>
        <taxon>Chordata</taxon>
        <taxon>Craniata</taxon>
        <taxon>Vertebrata</taxon>
        <taxon>Euteleostomi</taxon>
        <taxon>Actinopterygii</taxon>
        <taxon>Neopterygii</taxon>
        <taxon>Teleostei</taxon>
        <taxon>Ostariophysi</taxon>
        <taxon>Gonorynchiformes</taxon>
        <taxon>Chanidae</taxon>
        <taxon>Chanos</taxon>
    </lineage>
</organism>
<name>A0A6J2WCV1_CHACN</name>
<dbReference type="PANTHER" id="PTHR47117:SF8">
    <property type="entry name" value="KINESIN FAMILY MEMBER 16B"/>
    <property type="match status" value="1"/>
</dbReference>
<dbReference type="InterPro" id="IPR023393">
    <property type="entry name" value="START-like_dom_sf"/>
</dbReference>
<dbReference type="InParanoid" id="A0A6J2WCV1"/>
<evidence type="ECO:0000259" key="1">
    <source>
        <dbReference type="PROSITE" id="PS50848"/>
    </source>
</evidence>
<dbReference type="SUPFAM" id="SSF55961">
    <property type="entry name" value="Bet v1-like"/>
    <property type="match status" value="1"/>
</dbReference>
<dbReference type="PANTHER" id="PTHR47117">
    <property type="entry name" value="STAR-RELATED LIPID TRANSFER PROTEIN 9"/>
    <property type="match status" value="1"/>
</dbReference>
<dbReference type="PROSITE" id="PS50848">
    <property type="entry name" value="START"/>
    <property type="match status" value="1"/>
</dbReference>
<dbReference type="Proteomes" id="UP000504632">
    <property type="component" value="Chromosome 10"/>
</dbReference>
<dbReference type="Pfam" id="PF01852">
    <property type="entry name" value="START"/>
    <property type="match status" value="1"/>
</dbReference>
<dbReference type="RefSeq" id="XP_030643285.1">
    <property type="nucleotide sequence ID" value="XM_030787425.1"/>
</dbReference>
<accession>A0A6J2WCV1</accession>
<feature type="domain" description="START" evidence="1">
    <location>
        <begin position="53"/>
        <end position="176"/>
    </location>
</feature>
<evidence type="ECO:0000313" key="2">
    <source>
        <dbReference type="Proteomes" id="UP000504632"/>
    </source>
</evidence>
<dbReference type="OrthoDB" id="3176171at2759"/>
<protein>
    <submittedName>
        <fullName evidence="3">StAR-related lipid transfer protein 9-like</fullName>
    </submittedName>
</protein>
<reference evidence="3" key="1">
    <citation type="submission" date="2025-08" db="UniProtKB">
        <authorList>
            <consortium name="RefSeq"/>
        </authorList>
    </citation>
    <scope>IDENTIFICATION</scope>
</reference>
<gene>
    <name evidence="3" type="primary">LOC115823376</name>
</gene>